<evidence type="ECO:0000313" key="2">
    <source>
        <dbReference type="Proteomes" id="UP000298030"/>
    </source>
</evidence>
<reference evidence="1 2" key="1">
    <citation type="journal article" date="2019" name="Nat. Ecol. Evol.">
        <title>Megaphylogeny resolves global patterns of mushroom evolution.</title>
        <authorList>
            <person name="Varga T."/>
            <person name="Krizsan K."/>
            <person name="Foldi C."/>
            <person name="Dima B."/>
            <person name="Sanchez-Garcia M."/>
            <person name="Sanchez-Ramirez S."/>
            <person name="Szollosi G.J."/>
            <person name="Szarkandi J.G."/>
            <person name="Papp V."/>
            <person name="Albert L."/>
            <person name="Andreopoulos W."/>
            <person name="Angelini C."/>
            <person name="Antonin V."/>
            <person name="Barry K.W."/>
            <person name="Bougher N.L."/>
            <person name="Buchanan P."/>
            <person name="Buyck B."/>
            <person name="Bense V."/>
            <person name="Catcheside P."/>
            <person name="Chovatia M."/>
            <person name="Cooper J."/>
            <person name="Damon W."/>
            <person name="Desjardin D."/>
            <person name="Finy P."/>
            <person name="Geml J."/>
            <person name="Haridas S."/>
            <person name="Hughes K."/>
            <person name="Justo A."/>
            <person name="Karasinski D."/>
            <person name="Kautmanova I."/>
            <person name="Kiss B."/>
            <person name="Kocsube S."/>
            <person name="Kotiranta H."/>
            <person name="LaButti K.M."/>
            <person name="Lechner B.E."/>
            <person name="Liimatainen K."/>
            <person name="Lipzen A."/>
            <person name="Lukacs Z."/>
            <person name="Mihaltcheva S."/>
            <person name="Morgado L.N."/>
            <person name="Niskanen T."/>
            <person name="Noordeloos M.E."/>
            <person name="Ohm R.A."/>
            <person name="Ortiz-Santana B."/>
            <person name="Ovrebo C."/>
            <person name="Racz N."/>
            <person name="Riley R."/>
            <person name="Savchenko A."/>
            <person name="Shiryaev A."/>
            <person name="Soop K."/>
            <person name="Spirin V."/>
            <person name="Szebenyi C."/>
            <person name="Tomsovsky M."/>
            <person name="Tulloss R.E."/>
            <person name="Uehling J."/>
            <person name="Grigoriev I.V."/>
            <person name="Vagvolgyi C."/>
            <person name="Papp T."/>
            <person name="Martin F.M."/>
            <person name="Miettinen O."/>
            <person name="Hibbett D.S."/>
            <person name="Nagy L.G."/>
        </authorList>
    </citation>
    <scope>NUCLEOTIDE SEQUENCE [LARGE SCALE GENOMIC DNA]</scope>
    <source>
        <strain evidence="1 2">FP101781</strain>
    </source>
</reference>
<evidence type="ECO:0000313" key="1">
    <source>
        <dbReference type="EMBL" id="TEB25342.1"/>
    </source>
</evidence>
<organism evidence="1 2">
    <name type="scientific">Coprinellus micaceus</name>
    <name type="common">Glistening ink-cap mushroom</name>
    <name type="synonym">Coprinus micaceus</name>
    <dbReference type="NCBI Taxonomy" id="71717"/>
    <lineage>
        <taxon>Eukaryota</taxon>
        <taxon>Fungi</taxon>
        <taxon>Dikarya</taxon>
        <taxon>Basidiomycota</taxon>
        <taxon>Agaricomycotina</taxon>
        <taxon>Agaricomycetes</taxon>
        <taxon>Agaricomycetidae</taxon>
        <taxon>Agaricales</taxon>
        <taxon>Agaricineae</taxon>
        <taxon>Psathyrellaceae</taxon>
        <taxon>Coprinellus</taxon>
    </lineage>
</organism>
<dbReference type="EMBL" id="QPFP01000057">
    <property type="protein sequence ID" value="TEB25342.1"/>
    <property type="molecule type" value="Genomic_DNA"/>
</dbReference>
<sequence length="297" mass="32607">MPSASISGLRSLFAITVVGLDLFLRLRLCLPLRLEFEFLRVGEERFSSPEELESRLVSSDKSLNSREGHLSSGIEGSLLETTLELDVWVREALLALTEADEGADVALDFSCALAVNRRPTVLVVGIVLEVGLGTGGTLNAHPKVRPGTIPAALEFRVRRGWVRRGELAINSVFADSRVEAFGALLLNATLFAISALASSDGFEFLGENDVLTASQFSTPRLHDSHGDTLGKMMRVLRARCETRTQPQPTNTQQHSNSLGGIGIIHIRSNKTRVRRGNVDVLYCNFKYRLAHSNVKFH</sequence>
<dbReference type="Proteomes" id="UP000298030">
    <property type="component" value="Unassembled WGS sequence"/>
</dbReference>
<dbReference type="AlphaFoldDB" id="A0A4Y7SU70"/>
<gene>
    <name evidence="1" type="ORF">FA13DRAFT_1713980</name>
</gene>
<protein>
    <submittedName>
        <fullName evidence="1">Uncharacterized protein</fullName>
    </submittedName>
</protein>
<comment type="caution">
    <text evidence="1">The sequence shown here is derived from an EMBL/GenBank/DDBJ whole genome shotgun (WGS) entry which is preliminary data.</text>
</comment>
<keyword evidence="2" id="KW-1185">Reference proteome</keyword>
<name>A0A4Y7SU70_COPMI</name>
<proteinExistence type="predicted"/>
<accession>A0A4Y7SU70</accession>